<evidence type="ECO:0000313" key="3">
    <source>
        <dbReference type="Proteomes" id="UP000005778"/>
    </source>
</evidence>
<dbReference type="HOGENOM" id="CLU_2129429_0_0_7"/>
<keyword evidence="1" id="KW-1133">Transmembrane helix</keyword>
<name>I5AY15_9BACT</name>
<feature type="transmembrane region" description="Helical" evidence="1">
    <location>
        <begin position="20"/>
        <end position="43"/>
    </location>
</feature>
<keyword evidence="1" id="KW-0812">Transmembrane</keyword>
<evidence type="ECO:0000256" key="1">
    <source>
        <dbReference type="SAM" id="Phobius"/>
    </source>
</evidence>
<dbReference type="RefSeq" id="WP_004070471.1">
    <property type="nucleotide sequence ID" value="NZ_CM001488.1"/>
</dbReference>
<reference evidence="2 3" key="2">
    <citation type="submission" date="2012-02" db="EMBL/GenBank/DDBJ databases">
        <title>Improved High-Quality Draft sequence of Desulfobacter postgatei 2ac9.</title>
        <authorList>
            <consortium name="US DOE Joint Genome Institute"/>
            <person name="Lucas S."/>
            <person name="Han J."/>
            <person name="Lapidus A."/>
            <person name="Cheng J.-F."/>
            <person name="Goodwin L."/>
            <person name="Pitluck S."/>
            <person name="Peters L."/>
            <person name="Ovchinnikova G."/>
            <person name="Held B."/>
            <person name="Detter J.C."/>
            <person name="Han C."/>
            <person name="Tapia R."/>
            <person name="Land M."/>
            <person name="Hauser L."/>
            <person name="Kyrpides N."/>
            <person name="Ivanova N."/>
            <person name="Pagani I."/>
            <person name="Orellana R."/>
            <person name="Lovley D."/>
            <person name="Woyke T."/>
        </authorList>
    </citation>
    <scope>NUCLEOTIDE SEQUENCE [LARGE SCALE GENOMIC DNA]</scope>
    <source>
        <strain evidence="2 3">2ac9</strain>
    </source>
</reference>
<dbReference type="OrthoDB" id="9856567at2"/>
<protein>
    <submittedName>
        <fullName evidence="2">Uncharacterized protein</fullName>
    </submittedName>
</protein>
<dbReference type="Proteomes" id="UP000005778">
    <property type="component" value="Chromosome"/>
</dbReference>
<keyword evidence="3" id="KW-1185">Reference proteome</keyword>
<proteinExistence type="predicted"/>
<reference evidence="2 3" key="1">
    <citation type="submission" date="2011-09" db="EMBL/GenBank/DDBJ databases">
        <authorList>
            <consortium name="US DOE Joint Genome Institute (JGI-PGF)"/>
            <person name="Lucas S."/>
            <person name="Han J."/>
            <person name="Lapidus A."/>
            <person name="Cheng J.-F."/>
            <person name="Goodwin L."/>
            <person name="Pitluck S."/>
            <person name="Peters L."/>
            <person name="Land M.L."/>
            <person name="Hauser L."/>
            <person name="Orellana R."/>
            <person name="Lovley D."/>
            <person name="Woyke T.J."/>
        </authorList>
    </citation>
    <scope>NUCLEOTIDE SEQUENCE [LARGE SCALE GENOMIC DNA]</scope>
    <source>
        <strain evidence="2 3">2ac9</strain>
    </source>
</reference>
<sequence>METDLISLLFDSITISLQSFIANDISVMLLGMVSLIFIIFAYFKIREFLNIGMTDNEIAAKNSFNRWQSSKGTWREPLMKEEYRSNLMDVRGERYAESFDEIYDDRMKSLGYK</sequence>
<accession>I5AY15</accession>
<dbReference type="AlphaFoldDB" id="I5AY15"/>
<organism evidence="2 3">
    <name type="scientific">Desulfobacter postgatei 2ac9</name>
    <dbReference type="NCBI Taxonomy" id="879212"/>
    <lineage>
        <taxon>Bacteria</taxon>
        <taxon>Pseudomonadati</taxon>
        <taxon>Thermodesulfobacteriota</taxon>
        <taxon>Desulfobacteria</taxon>
        <taxon>Desulfobacterales</taxon>
        <taxon>Desulfobacteraceae</taxon>
        <taxon>Desulfobacter</taxon>
    </lineage>
</organism>
<evidence type="ECO:0000313" key="2">
    <source>
        <dbReference type="EMBL" id="EIM62128.1"/>
    </source>
</evidence>
<keyword evidence="1" id="KW-0472">Membrane</keyword>
<dbReference type="EMBL" id="CM001488">
    <property type="protein sequence ID" value="EIM62128.1"/>
    <property type="molecule type" value="Genomic_DNA"/>
</dbReference>
<gene>
    <name evidence="2" type="ORF">DespoDRAFT_00080</name>
</gene>
<dbReference type="STRING" id="879212.DespoDRAFT_00080"/>